<name>A0AAV3XPH3_9CYAN</name>
<organism evidence="2 3">
    <name type="scientific">Microseira wollei NIES-4236</name>
    <dbReference type="NCBI Taxonomy" id="2530354"/>
    <lineage>
        <taxon>Bacteria</taxon>
        <taxon>Bacillati</taxon>
        <taxon>Cyanobacteriota</taxon>
        <taxon>Cyanophyceae</taxon>
        <taxon>Oscillatoriophycideae</taxon>
        <taxon>Aerosakkonematales</taxon>
        <taxon>Aerosakkonemataceae</taxon>
        <taxon>Microseira</taxon>
    </lineage>
</organism>
<evidence type="ECO:0000313" key="2">
    <source>
        <dbReference type="EMBL" id="GET43516.1"/>
    </source>
</evidence>
<keyword evidence="3" id="KW-1185">Reference proteome</keyword>
<reference evidence="2" key="1">
    <citation type="submission" date="2019-10" db="EMBL/GenBank/DDBJ databases">
        <title>Draft genome sequece of Microseira wollei NIES-4236.</title>
        <authorList>
            <person name="Yamaguchi H."/>
            <person name="Suzuki S."/>
            <person name="Kawachi M."/>
        </authorList>
    </citation>
    <scope>NUCLEOTIDE SEQUENCE</scope>
    <source>
        <strain evidence="2">NIES-4236</strain>
    </source>
</reference>
<proteinExistence type="predicted"/>
<feature type="domain" description="DUF5615" evidence="1">
    <location>
        <begin position="1"/>
        <end position="110"/>
    </location>
</feature>
<dbReference type="RefSeq" id="WP_226592398.1">
    <property type="nucleotide sequence ID" value="NZ_BLAY01000228.1"/>
</dbReference>
<sequence length="120" mass="13519">MKFLADMGVSMTVIRTLRQNGYDAVHLREQGLQRLADAEIVLKARLEERIVLTFDLDFGDILAASADVLPSVIIFRLQNTMPSFVASRLLEVLSECGQDLTTGAILTVQDNRYRLRRLPI</sequence>
<evidence type="ECO:0000259" key="1">
    <source>
        <dbReference type="Pfam" id="PF18480"/>
    </source>
</evidence>
<protein>
    <recommendedName>
        <fullName evidence="1">DUF5615 domain-containing protein</fullName>
    </recommendedName>
</protein>
<dbReference type="AlphaFoldDB" id="A0AAV3XPH3"/>
<accession>A0AAV3XPH3</accession>
<dbReference type="Proteomes" id="UP001050975">
    <property type="component" value="Unassembled WGS sequence"/>
</dbReference>
<gene>
    <name evidence="2" type="ORF">MiSe_83410</name>
</gene>
<dbReference type="InterPro" id="IPR041049">
    <property type="entry name" value="DUF5615"/>
</dbReference>
<comment type="caution">
    <text evidence="2">The sequence shown here is derived from an EMBL/GenBank/DDBJ whole genome shotgun (WGS) entry which is preliminary data.</text>
</comment>
<dbReference type="EMBL" id="BLAY01000228">
    <property type="protein sequence ID" value="GET43516.1"/>
    <property type="molecule type" value="Genomic_DNA"/>
</dbReference>
<evidence type="ECO:0000313" key="3">
    <source>
        <dbReference type="Proteomes" id="UP001050975"/>
    </source>
</evidence>
<dbReference type="Pfam" id="PF18480">
    <property type="entry name" value="DUF5615"/>
    <property type="match status" value="1"/>
</dbReference>